<protein>
    <recommendedName>
        <fullName evidence="2 7">DNA repair protein RecO</fullName>
    </recommendedName>
    <alternativeName>
        <fullName evidence="6 7">Recombination protein O</fullName>
    </alternativeName>
</protein>
<dbReference type="PANTHER" id="PTHR33991">
    <property type="entry name" value="DNA REPAIR PROTEIN RECO"/>
    <property type="match status" value="1"/>
</dbReference>
<dbReference type="HAMAP" id="MF_00201">
    <property type="entry name" value="RecO"/>
    <property type="match status" value="1"/>
</dbReference>
<dbReference type="EMBL" id="JACHFR010000001">
    <property type="protein sequence ID" value="MBB5218473.1"/>
    <property type="molecule type" value="Genomic_DNA"/>
</dbReference>
<proteinExistence type="inferred from homology"/>
<name>A0A840SG00_9SPIR</name>
<evidence type="ECO:0000256" key="4">
    <source>
        <dbReference type="ARBA" id="ARBA00023172"/>
    </source>
</evidence>
<evidence type="ECO:0000256" key="6">
    <source>
        <dbReference type="ARBA" id="ARBA00033409"/>
    </source>
</evidence>
<evidence type="ECO:0000256" key="5">
    <source>
        <dbReference type="ARBA" id="ARBA00023204"/>
    </source>
</evidence>
<dbReference type="InterPro" id="IPR022572">
    <property type="entry name" value="DNA_rep/recomb_RecO_N"/>
</dbReference>
<evidence type="ECO:0000259" key="8">
    <source>
        <dbReference type="Pfam" id="PF11967"/>
    </source>
</evidence>
<gene>
    <name evidence="7 10" type="primary">recO</name>
    <name evidence="10" type="ORF">DYE49_04975</name>
    <name evidence="9" type="ORF">HNP77_000817</name>
</gene>
<dbReference type="SUPFAM" id="SSF57863">
    <property type="entry name" value="ArfGap/RecO-like zinc finger"/>
    <property type="match status" value="1"/>
</dbReference>
<keyword evidence="11" id="KW-1185">Reference proteome</keyword>
<dbReference type="InterPro" id="IPR037278">
    <property type="entry name" value="ARFGAP/RecO"/>
</dbReference>
<comment type="function">
    <text evidence="7">Involved in DNA repair and RecF pathway recombination.</text>
</comment>
<dbReference type="Proteomes" id="UP000593591">
    <property type="component" value="Chromosome"/>
</dbReference>
<dbReference type="RefSeq" id="WP_184651892.1">
    <property type="nucleotide sequence ID" value="NZ_JACHFR010000001.1"/>
</dbReference>
<dbReference type="Pfam" id="PF11967">
    <property type="entry name" value="RecO_N"/>
    <property type="match status" value="1"/>
</dbReference>
<keyword evidence="3 7" id="KW-0227">DNA damage</keyword>
<dbReference type="GO" id="GO:0043590">
    <property type="term" value="C:bacterial nucleoid"/>
    <property type="evidence" value="ECO:0007669"/>
    <property type="project" value="TreeGrafter"/>
</dbReference>
<keyword evidence="5 7" id="KW-0234">DNA repair</keyword>
<evidence type="ECO:0000256" key="7">
    <source>
        <dbReference type="HAMAP-Rule" id="MF_00201"/>
    </source>
</evidence>
<evidence type="ECO:0000256" key="1">
    <source>
        <dbReference type="ARBA" id="ARBA00007452"/>
    </source>
</evidence>
<dbReference type="Gene3D" id="1.20.1440.120">
    <property type="entry name" value="Recombination protein O, C-terminal domain"/>
    <property type="match status" value="1"/>
</dbReference>
<dbReference type="AlphaFoldDB" id="A0A840SG00"/>
<evidence type="ECO:0000313" key="12">
    <source>
        <dbReference type="Proteomes" id="UP000593591"/>
    </source>
</evidence>
<sequence>MGERNKCTQAVILTVREQGENNRNVCAVSPDLGIFNALLYGGPKNKLRSLVQPFNSGNIWLYEDESRHSKKITDFDSKEFHPSFRDDIYKIYAANLAGELILKTKCAGENQKAFVLLNAFLNGIDLSSEEEARLGTLRFLWRYLALLGVQPDVHQCSECGKNILEPHSRSFYSEYSSGFICEDCWQTYRESLALRSELIETDGEALAYLMAVNECSPGTVRRMKVSASSAYKMKRAVFHILENSVGTLLNTLKSGEGIL</sequence>
<keyword evidence="4 7" id="KW-0233">DNA recombination</keyword>
<accession>A0A840SG00</accession>
<dbReference type="InterPro" id="IPR042242">
    <property type="entry name" value="RecO_C"/>
</dbReference>
<evidence type="ECO:0000313" key="10">
    <source>
        <dbReference type="EMBL" id="QOS39839.1"/>
    </source>
</evidence>
<dbReference type="KEGG" id="trc:DYE49_04975"/>
<organism evidence="9 11">
    <name type="scientific">Treponema rectale</name>
    <dbReference type="NCBI Taxonomy" id="744512"/>
    <lineage>
        <taxon>Bacteria</taxon>
        <taxon>Pseudomonadati</taxon>
        <taxon>Spirochaetota</taxon>
        <taxon>Spirochaetia</taxon>
        <taxon>Spirochaetales</taxon>
        <taxon>Treponemataceae</taxon>
        <taxon>Treponema</taxon>
    </lineage>
</organism>
<dbReference type="InterPro" id="IPR003717">
    <property type="entry name" value="RecO"/>
</dbReference>
<evidence type="ECO:0000256" key="3">
    <source>
        <dbReference type="ARBA" id="ARBA00022763"/>
    </source>
</evidence>
<evidence type="ECO:0000313" key="11">
    <source>
        <dbReference type="Proteomes" id="UP000578697"/>
    </source>
</evidence>
<feature type="domain" description="DNA replication/recombination mediator RecO N-terminal" evidence="8">
    <location>
        <begin position="8"/>
        <end position="75"/>
    </location>
</feature>
<dbReference type="Gene3D" id="6.20.220.20">
    <property type="entry name" value="Recombination protein O, zinc-binding domain"/>
    <property type="match status" value="1"/>
</dbReference>
<dbReference type="NCBIfam" id="TIGR00613">
    <property type="entry name" value="reco"/>
    <property type="match status" value="1"/>
</dbReference>
<evidence type="ECO:0000256" key="2">
    <source>
        <dbReference type="ARBA" id="ARBA00021310"/>
    </source>
</evidence>
<dbReference type="Proteomes" id="UP000578697">
    <property type="component" value="Unassembled WGS sequence"/>
</dbReference>
<dbReference type="SUPFAM" id="SSF50249">
    <property type="entry name" value="Nucleic acid-binding proteins"/>
    <property type="match status" value="1"/>
</dbReference>
<dbReference type="InterPro" id="IPR012340">
    <property type="entry name" value="NA-bd_OB-fold"/>
</dbReference>
<dbReference type="Pfam" id="PF02565">
    <property type="entry name" value="RecO_C"/>
    <property type="match status" value="1"/>
</dbReference>
<dbReference type="EMBL" id="CP031517">
    <property type="protein sequence ID" value="QOS39839.1"/>
    <property type="molecule type" value="Genomic_DNA"/>
</dbReference>
<reference evidence="9 11" key="2">
    <citation type="submission" date="2020-08" db="EMBL/GenBank/DDBJ databases">
        <title>Genomic Encyclopedia of Type Strains, Phase IV (KMG-IV): sequencing the most valuable type-strain genomes for metagenomic binning, comparative biology and taxonomic classification.</title>
        <authorList>
            <person name="Goeker M."/>
        </authorList>
    </citation>
    <scope>NUCLEOTIDE SEQUENCE [LARGE SCALE GENOMIC DNA]</scope>
    <source>
        <strain evidence="9 11">DSM 103679</strain>
    </source>
</reference>
<comment type="similarity">
    <text evidence="1 7">Belongs to the RecO family.</text>
</comment>
<dbReference type="PANTHER" id="PTHR33991:SF1">
    <property type="entry name" value="DNA REPAIR PROTEIN RECO"/>
    <property type="match status" value="1"/>
</dbReference>
<dbReference type="GO" id="GO:0006310">
    <property type="term" value="P:DNA recombination"/>
    <property type="evidence" value="ECO:0007669"/>
    <property type="project" value="UniProtKB-UniRule"/>
</dbReference>
<evidence type="ECO:0000313" key="9">
    <source>
        <dbReference type="EMBL" id="MBB5218473.1"/>
    </source>
</evidence>
<dbReference type="GO" id="GO:0006302">
    <property type="term" value="P:double-strand break repair"/>
    <property type="evidence" value="ECO:0007669"/>
    <property type="project" value="TreeGrafter"/>
</dbReference>
<reference evidence="10 12" key="1">
    <citation type="submission" date="2018-08" db="EMBL/GenBank/DDBJ databases">
        <title>The first complete genome of Treponema rectale (CHPAT), a commensal spirochete of the bovine rectum.</title>
        <authorList>
            <person name="Staton G.J."/>
            <person name="Clegg S.R."/>
            <person name="Carter S.D."/>
            <person name="Radford A.D."/>
            <person name="Darby A."/>
            <person name="Hall N."/>
            <person name="Birtles R.J."/>
            <person name="Evans N.J."/>
        </authorList>
    </citation>
    <scope>NUCLEOTIDE SEQUENCE [LARGE SCALE GENOMIC DNA]</scope>
    <source>
        <strain evidence="10 12">CHPA</strain>
    </source>
</reference>